<dbReference type="SUPFAM" id="SSF53335">
    <property type="entry name" value="S-adenosyl-L-methionine-dependent methyltransferases"/>
    <property type="match status" value="1"/>
</dbReference>
<dbReference type="HOGENOM" id="CLU_034833_0_0_1"/>
<dbReference type="InterPro" id="IPR011990">
    <property type="entry name" value="TPR-like_helical_dom_sf"/>
</dbReference>
<dbReference type="Gene3D" id="3.40.50.150">
    <property type="entry name" value="Vaccinia Virus protein VP39"/>
    <property type="match status" value="1"/>
</dbReference>
<evidence type="ECO:0000313" key="2">
    <source>
        <dbReference type="EnsemblProtists" id="PYU1_T013433"/>
    </source>
</evidence>
<dbReference type="InParanoid" id="K3X884"/>
<dbReference type="EMBL" id="GL376609">
    <property type="status" value="NOT_ANNOTATED_CDS"/>
    <property type="molecule type" value="Genomic_DNA"/>
</dbReference>
<dbReference type="Proteomes" id="UP000019132">
    <property type="component" value="Unassembled WGS sequence"/>
</dbReference>
<dbReference type="VEuPathDB" id="FungiDB:PYU1_G013404"/>
<evidence type="ECO:0000259" key="1">
    <source>
        <dbReference type="Pfam" id="PF08241"/>
    </source>
</evidence>
<name>K3X884_GLOUD</name>
<dbReference type="SUPFAM" id="SSF48452">
    <property type="entry name" value="TPR-like"/>
    <property type="match status" value="1"/>
</dbReference>
<dbReference type="AlphaFoldDB" id="K3X884"/>
<accession>K3X884</accession>
<feature type="domain" description="Methyltransferase type 11" evidence="1">
    <location>
        <begin position="174"/>
        <end position="266"/>
    </location>
</feature>
<dbReference type="PANTHER" id="PTHR43861:SF1">
    <property type="entry name" value="TRANS-ACONITATE 2-METHYLTRANSFERASE"/>
    <property type="match status" value="1"/>
</dbReference>
<sequence>MRDRATSSFEQGDFVAAAKRFVDVLLRDPDCVKSNFNLAVILDMLGETYFAVHFMLHVITLDDTDSVAHTVLRTVYFQQEPEAVLIGYRSIIARFPHHVRAVHSLATLQGEAETAAPAYVREVFDELAETFEEKLVTHLEYRVPWLLVDALKKHEPSVFSEGGVASPASWRVADVGCGTGLCGRLLRPYVAHIAGVDISPLMIEKTREAGSYDELQTDDIGPFLSKREDASLDLVISADVWIYVGALETIFALCAQKLKAQGWLVFSTELLTSDAANGEVAGSFKLAASGRFQHSEAYIAALARAHGFRIVHQDAIDVRKESGEAIRGRAYLLQNDN</sequence>
<dbReference type="InterPro" id="IPR029063">
    <property type="entry name" value="SAM-dependent_MTases_sf"/>
</dbReference>
<proteinExistence type="predicted"/>
<reference evidence="3" key="2">
    <citation type="submission" date="2010-04" db="EMBL/GenBank/DDBJ databases">
        <authorList>
            <person name="Buell R."/>
            <person name="Hamilton J."/>
            <person name="Hostetler J."/>
        </authorList>
    </citation>
    <scope>NUCLEOTIDE SEQUENCE [LARGE SCALE GENOMIC DNA]</scope>
    <source>
        <strain evidence="3">DAOM:BR144</strain>
    </source>
</reference>
<dbReference type="STRING" id="431595.K3X884"/>
<evidence type="ECO:0000313" key="3">
    <source>
        <dbReference type="Proteomes" id="UP000019132"/>
    </source>
</evidence>
<reference evidence="3" key="1">
    <citation type="journal article" date="2010" name="Genome Biol.">
        <title>Genome sequence of the necrotrophic plant pathogen Pythium ultimum reveals original pathogenicity mechanisms and effector repertoire.</title>
        <authorList>
            <person name="Levesque C.A."/>
            <person name="Brouwer H."/>
            <person name="Cano L."/>
            <person name="Hamilton J.P."/>
            <person name="Holt C."/>
            <person name="Huitema E."/>
            <person name="Raffaele S."/>
            <person name="Robideau G.P."/>
            <person name="Thines M."/>
            <person name="Win J."/>
            <person name="Zerillo M.M."/>
            <person name="Beakes G.W."/>
            <person name="Boore J.L."/>
            <person name="Busam D."/>
            <person name="Dumas B."/>
            <person name="Ferriera S."/>
            <person name="Fuerstenberg S.I."/>
            <person name="Gachon C.M."/>
            <person name="Gaulin E."/>
            <person name="Govers F."/>
            <person name="Grenville-Briggs L."/>
            <person name="Horner N."/>
            <person name="Hostetler J."/>
            <person name="Jiang R.H."/>
            <person name="Johnson J."/>
            <person name="Krajaejun T."/>
            <person name="Lin H."/>
            <person name="Meijer H.J."/>
            <person name="Moore B."/>
            <person name="Morris P."/>
            <person name="Phuntmart V."/>
            <person name="Puiu D."/>
            <person name="Shetty J."/>
            <person name="Stajich J.E."/>
            <person name="Tripathy S."/>
            <person name="Wawra S."/>
            <person name="van West P."/>
            <person name="Whitty B.R."/>
            <person name="Coutinho P.M."/>
            <person name="Henrissat B."/>
            <person name="Martin F."/>
            <person name="Thomas P.D."/>
            <person name="Tyler B.M."/>
            <person name="De Vries R.P."/>
            <person name="Kamoun S."/>
            <person name="Yandell M."/>
            <person name="Tisserat N."/>
            <person name="Buell C.R."/>
        </authorList>
    </citation>
    <scope>NUCLEOTIDE SEQUENCE</scope>
    <source>
        <strain evidence="3">DAOM:BR144</strain>
    </source>
</reference>
<keyword evidence="3" id="KW-1185">Reference proteome</keyword>
<dbReference type="eggNOG" id="ENOG502REQY">
    <property type="taxonomic scope" value="Eukaryota"/>
</dbReference>
<dbReference type="EnsemblProtists" id="PYU1_T013433">
    <property type="protein sequence ID" value="PYU1_T013433"/>
    <property type="gene ID" value="PYU1_G013404"/>
</dbReference>
<reference evidence="2" key="3">
    <citation type="submission" date="2015-02" db="UniProtKB">
        <authorList>
            <consortium name="EnsemblProtists"/>
        </authorList>
    </citation>
    <scope>IDENTIFICATION</scope>
    <source>
        <strain evidence="2">DAOM BR144</strain>
    </source>
</reference>
<dbReference type="PANTHER" id="PTHR43861">
    <property type="entry name" value="TRANS-ACONITATE 2-METHYLTRANSFERASE-RELATED"/>
    <property type="match status" value="1"/>
</dbReference>
<organism evidence="2 3">
    <name type="scientific">Globisporangium ultimum (strain ATCC 200006 / CBS 805.95 / DAOM BR144)</name>
    <name type="common">Pythium ultimum</name>
    <dbReference type="NCBI Taxonomy" id="431595"/>
    <lineage>
        <taxon>Eukaryota</taxon>
        <taxon>Sar</taxon>
        <taxon>Stramenopiles</taxon>
        <taxon>Oomycota</taxon>
        <taxon>Peronosporomycetes</taxon>
        <taxon>Pythiales</taxon>
        <taxon>Pythiaceae</taxon>
        <taxon>Globisporangium</taxon>
    </lineage>
</organism>
<dbReference type="Pfam" id="PF08241">
    <property type="entry name" value="Methyltransf_11"/>
    <property type="match status" value="1"/>
</dbReference>
<dbReference type="Gene3D" id="1.25.40.10">
    <property type="entry name" value="Tetratricopeptide repeat domain"/>
    <property type="match status" value="1"/>
</dbReference>
<dbReference type="CDD" id="cd02440">
    <property type="entry name" value="AdoMet_MTases"/>
    <property type="match status" value="1"/>
</dbReference>
<dbReference type="InterPro" id="IPR013216">
    <property type="entry name" value="Methyltransf_11"/>
</dbReference>
<dbReference type="OMA" id="MVGPHQR"/>
<protein>
    <recommendedName>
        <fullName evidence="1">Methyltransferase type 11 domain-containing protein</fullName>
    </recommendedName>
</protein>